<keyword evidence="1" id="KW-0812">Transmembrane</keyword>
<keyword evidence="1" id="KW-0472">Membrane</keyword>
<protein>
    <submittedName>
        <fullName evidence="2">Uncharacterized protein</fullName>
    </submittedName>
</protein>
<reference evidence="2" key="1">
    <citation type="submission" date="2018-05" db="EMBL/GenBank/DDBJ databases">
        <authorList>
            <person name="Lanie J.A."/>
            <person name="Ng W.-L."/>
            <person name="Kazmierczak K.M."/>
            <person name="Andrzejewski T.M."/>
            <person name="Davidsen T.M."/>
            <person name="Wayne K.J."/>
            <person name="Tettelin H."/>
            <person name="Glass J.I."/>
            <person name="Rusch D."/>
            <person name="Podicherti R."/>
            <person name="Tsui H.-C.T."/>
            <person name="Winkler M.E."/>
        </authorList>
    </citation>
    <scope>NUCLEOTIDE SEQUENCE</scope>
</reference>
<dbReference type="EMBL" id="UINC01009374">
    <property type="protein sequence ID" value="SVA42040.1"/>
    <property type="molecule type" value="Genomic_DNA"/>
</dbReference>
<evidence type="ECO:0000313" key="2">
    <source>
        <dbReference type="EMBL" id="SVA42040.1"/>
    </source>
</evidence>
<gene>
    <name evidence="2" type="ORF">METZ01_LOCUS94894</name>
</gene>
<evidence type="ECO:0000256" key="1">
    <source>
        <dbReference type="SAM" id="Phobius"/>
    </source>
</evidence>
<feature type="transmembrane region" description="Helical" evidence="1">
    <location>
        <begin position="7"/>
        <end position="28"/>
    </location>
</feature>
<dbReference type="AlphaFoldDB" id="A0A381VNZ7"/>
<sequence length="93" mass="10951">MSVRNLFVIYNVIFLLVGNVLFSNIHYLNEHNHETHEDNECYECINFSNSHNYITDCNQGQSFKVETFQFRFDNSIITLIDTKIYLSRAPPIS</sequence>
<proteinExistence type="predicted"/>
<accession>A0A381VNZ7</accession>
<keyword evidence="1" id="KW-1133">Transmembrane helix</keyword>
<name>A0A381VNZ7_9ZZZZ</name>
<organism evidence="2">
    <name type="scientific">marine metagenome</name>
    <dbReference type="NCBI Taxonomy" id="408172"/>
    <lineage>
        <taxon>unclassified sequences</taxon>
        <taxon>metagenomes</taxon>
        <taxon>ecological metagenomes</taxon>
    </lineage>
</organism>